<evidence type="ECO:0000256" key="1">
    <source>
        <dbReference type="SAM" id="MobiDB-lite"/>
    </source>
</evidence>
<feature type="compositionally biased region" description="Polar residues" evidence="1">
    <location>
        <begin position="315"/>
        <end position="329"/>
    </location>
</feature>
<feature type="compositionally biased region" description="Polar residues" evidence="1">
    <location>
        <begin position="220"/>
        <end position="230"/>
    </location>
</feature>
<evidence type="ECO:0000313" key="2">
    <source>
        <dbReference type="EMBL" id="MED6108212.1"/>
    </source>
</evidence>
<reference evidence="2 3" key="1">
    <citation type="journal article" date="2023" name="Plants (Basel)">
        <title>Bridging the Gap: Combining Genomics and Transcriptomics Approaches to Understand Stylosanthes scabra, an Orphan Legume from the Brazilian Caatinga.</title>
        <authorList>
            <person name="Ferreira-Neto J.R.C."/>
            <person name="da Silva M.D."/>
            <person name="Binneck E."/>
            <person name="de Melo N.F."/>
            <person name="da Silva R.H."/>
            <person name="de Melo A.L.T.M."/>
            <person name="Pandolfi V."/>
            <person name="Bustamante F.O."/>
            <person name="Brasileiro-Vidal A.C."/>
            <person name="Benko-Iseppon A.M."/>
        </authorList>
    </citation>
    <scope>NUCLEOTIDE SEQUENCE [LARGE SCALE GENOMIC DNA]</scope>
    <source>
        <tissue evidence="2">Leaves</tissue>
    </source>
</reference>
<protein>
    <submittedName>
        <fullName evidence="2">Uncharacterized protein</fullName>
    </submittedName>
</protein>
<gene>
    <name evidence="2" type="ORF">PIB30_021507</name>
</gene>
<feature type="region of interest" description="Disordered" evidence="1">
    <location>
        <begin position="315"/>
        <end position="347"/>
    </location>
</feature>
<keyword evidence="3" id="KW-1185">Reference proteome</keyword>
<organism evidence="2 3">
    <name type="scientific">Stylosanthes scabra</name>
    <dbReference type="NCBI Taxonomy" id="79078"/>
    <lineage>
        <taxon>Eukaryota</taxon>
        <taxon>Viridiplantae</taxon>
        <taxon>Streptophyta</taxon>
        <taxon>Embryophyta</taxon>
        <taxon>Tracheophyta</taxon>
        <taxon>Spermatophyta</taxon>
        <taxon>Magnoliopsida</taxon>
        <taxon>eudicotyledons</taxon>
        <taxon>Gunneridae</taxon>
        <taxon>Pentapetalae</taxon>
        <taxon>rosids</taxon>
        <taxon>fabids</taxon>
        <taxon>Fabales</taxon>
        <taxon>Fabaceae</taxon>
        <taxon>Papilionoideae</taxon>
        <taxon>50 kb inversion clade</taxon>
        <taxon>dalbergioids sensu lato</taxon>
        <taxon>Dalbergieae</taxon>
        <taxon>Pterocarpus clade</taxon>
        <taxon>Stylosanthes</taxon>
    </lineage>
</organism>
<dbReference type="EMBL" id="JASCZI010000071">
    <property type="protein sequence ID" value="MED6108212.1"/>
    <property type="molecule type" value="Genomic_DNA"/>
</dbReference>
<comment type="caution">
    <text evidence="2">The sequence shown here is derived from an EMBL/GenBank/DDBJ whole genome shotgun (WGS) entry which is preliminary data.</text>
</comment>
<proteinExistence type="predicted"/>
<evidence type="ECO:0000313" key="3">
    <source>
        <dbReference type="Proteomes" id="UP001341840"/>
    </source>
</evidence>
<sequence>MTVIFVIRRRGSLAQDRTHLCDRHINHHNCNHQTRYQSLQRRPDQIRNAVPLLNPLIPSPLKRPLHHLPSHLRPNSGIATSTSLESITKSLKPGSLLLLGRLRNGVGDEDKILFMRSYPYHLVLSLLIIPIYHDYHGDSKSSSISTWDQIQLSLKILLPSYEAILCDSPVVSSFLSDQNCPEFQQTCDSINATLRKLIQEEEKNYFPEFQAQIQQNSVQCSDSTIHQSNPEIKKSDQAESEPEFQEHESEAEIDIEDAAPIRFATKFTDPDQEATWNSENSAQLTENNTTIQANYNSKFQIATEITNSVITQNTSPEFTTRTTPQLYSTKQKQSQFQSQEDDESDEQSIYLGCDDRRTRVVVQRPPPESPDLTLLAEGEGDLASAVVAAEVRSCRPDDLRNAVTGTHCGAEDGTVTKGKWTDAIATATNGGLKARQLRRFFLLTPPPLLAAVLPWNRGCEREEWSRNAGKWSEEAWRRENALGVGASGSRMEATRVAENGEAARQRTLKLAVVRDALEREFCSLHHFG</sequence>
<feature type="region of interest" description="Disordered" evidence="1">
    <location>
        <begin position="220"/>
        <end position="250"/>
    </location>
</feature>
<accession>A0ABU6Q8M4</accession>
<name>A0ABU6Q8M4_9FABA</name>
<dbReference type="Proteomes" id="UP001341840">
    <property type="component" value="Unassembled WGS sequence"/>
</dbReference>